<reference evidence="2 3" key="1">
    <citation type="submission" date="2015-11" db="EMBL/GenBank/DDBJ databases">
        <title>Genomic analysis of 38 Legionella species identifies large and diverse effector repertoires.</title>
        <authorList>
            <person name="Burstein D."/>
            <person name="Amaro F."/>
            <person name="Zusman T."/>
            <person name="Lifshitz Z."/>
            <person name="Cohen O."/>
            <person name="Gilbert J.A."/>
            <person name="Pupko T."/>
            <person name="Shuman H.A."/>
            <person name="Segal G."/>
        </authorList>
    </citation>
    <scope>NUCLEOTIDE SEQUENCE [LARGE SCALE GENOMIC DNA]</scope>
    <source>
        <strain evidence="2 3">PX-1-G2-E2</strain>
    </source>
</reference>
<sequence length="383" mass="41718">MVYRQFFCISLCLTSNLTIAGTMGPEILPQTHWDGGVNIQVIQPFFQNNPAFYFLNARRDSVTEAFFQVSDIQNQRDVYHHMDLAPEFFLGYTFDNGIGFHTRFWFYNQNTKQSVGTPVTSVTDLTLSFPVSSAAPIGLDIDTRDNNLPDGMTVTTKLKTQIWDGIVSKSYDLSSSILSIGAGARYAYMSQKYNAFESQAPGATLDIRMTPPVPQFITEHKKTLRSGHNFNGWGPVVQLNDQVFLGQSGFSLVGTLRGAVLFGPSKQNAYKNLLVRGTQYGNQILSETAFVQRSNHHQTTIEIVDVEAGVEYSKSLFGGEVSAQLLGVAQEWFGGGSASKSATTGAGFGLPGSGMTGAPQVAGVTSESNFGFLGAAFKLGFCY</sequence>
<organism evidence="2 3">
    <name type="scientific">Legionella maceachernii</name>
    <dbReference type="NCBI Taxonomy" id="466"/>
    <lineage>
        <taxon>Bacteria</taxon>
        <taxon>Pseudomonadati</taxon>
        <taxon>Pseudomonadota</taxon>
        <taxon>Gammaproteobacteria</taxon>
        <taxon>Legionellales</taxon>
        <taxon>Legionellaceae</taxon>
        <taxon>Legionella</taxon>
    </lineage>
</organism>
<keyword evidence="1" id="KW-0732">Signal</keyword>
<protein>
    <recommendedName>
        <fullName evidence="4">Major outer membrane protein</fullName>
    </recommendedName>
</protein>
<dbReference type="InterPro" id="IPR007825">
    <property type="entry name" value="Major_OMP_Legionella"/>
</dbReference>
<dbReference type="RefSeq" id="WP_234802476.1">
    <property type="nucleotide sequence ID" value="NZ_CAAAIB010000001.1"/>
</dbReference>
<dbReference type="PATRIC" id="fig|466.6.peg.3325"/>
<keyword evidence="3" id="KW-1185">Reference proteome</keyword>
<dbReference type="EMBL" id="LNYL01000051">
    <property type="protein sequence ID" value="KTD24236.1"/>
    <property type="molecule type" value="Genomic_DNA"/>
</dbReference>
<proteinExistence type="predicted"/>
<dbReference type="AlphaFoldDB" id="A0A0W0VVS5"/>
<dbReference type="Proteomes" id="UP000054908">
    <property type="component" value="Unassembled WGS sequence"/>
</dbReference>
<evidence type="ECO:0000313" key="3">
    <source>
        <dbReference type="Proteomes" id="UP000054908"/>
    </source>
</evidence>
<dbReference type="STRING" id="466.Lmac_3109"/>
<feature type="signal peptide" evidence="1">
    <location>
        <begin position="1"/>
        <end position="20"/>
    </location>
</feature>
<gene>
    <name evidence="2" type="ORF">Lmac_3109</name>
</gene>
<comment type="caution">
    <text evidence="2">The sequence shown here is derived from an EMBL/GenBank/DDBJ whole genome shotgun (WGS) entry which is preliminary data.</text>
</comment>
<evidence type="ECO:0008006" key="4">
    <source>
        <dbReference type="Google" id="ProtNLM"/>
    </source>
</evidence>
<name>A0A0W0VVS5_9GAMM</name>
<accession>A0A0W0VVS5</accession>
<dbReference type="Pfam" id="PF05150">
    <property type="entry name" value="Legionella_OMP"/>
    <property type="match status" value="1"/>
</dbReference>
<evidence type="ECO:0000256" key="1">
    <source>
        <dbReference type="SAM" id="SignalP"/>
    </source>
</evidence>
<feature type="chain" id="PRO_5006915170" description="Major outer membrane protein" evidence="1">
    <location>
        <begin position="21"/>
        <end position="383"/>
    </location>
</feature>
<evidence type="ECO:0000313" key="2">
    <source>
        <dbReference type="EMBL" id="KTD24236.1"/>
    </source>
</evidence>